<keyword evidence="3" id="KW-1185">Reference proteome</keyword>
<dbReference type="SUPFAM" id="SSF55920">
    <property type="entry name" value="Creatinase/aminopeptidase"/>
    <property type="match status" value="1"/>
</dbReference>
<evidence type="ECO:0000313" key="3">
    <source>
        <dbReference type="Proteomes" id="UP000008311"/>
    </source>
</evidence>
<evidence type="ECO:0000313" key="2">
    <source>
        <dbReference type="EMBL" id="EEF26123.1"/>
    </source>
</evidence>
<name>B9TDE1_RICCO</name>
<dbReference type="Gene3D" id="3.40.50.1820">
    <property type="entry name" value="alpha/beta hydrolase"/>
    <property type="match status" value="1"/>
</dbReference>
<gene>
    <name evidence="2" type="ORF">RCOM_1915240</name>
</gene>
<dbReference type="CDD" id="cd01066">
    <property type="entry name" value="APP_MetAP"/>
    <property type="match status" value="1"/>
</dbReference>
<accession>B9TDE1</accession>
<dbReference type="PANTHER" id="PTHR46112">
    <property type="entry name" value="AMINOPEPTIDASE"/>
    <property type="match status" value="1"/>
</dbReference>
<dbReference type="InterPro" id="IPR036005">
    <property type="entry name" value="Creatinase/aminopeptidase-like"/>
</dbReference>
<dbReference type="Proteomes" id="UP000008311">
    <property type="component" value="Unassembled WGS sequence"/>
</dbReference>
<reference evidence="3" key="1">
    <citation type="journal article" date="2010" name="Nat. Biotechnol.">
        <title>Draft genome sequence of the oilseed species Ricinus communis.</title>
        <authorList>
            <person name="Chan A.P."/>
            <person name="Crabtree J."/>
            <person name="Zhao Q."/>
            <person name="Lorenzi H."/>
            <person name="Orvis J."/>
            <person name="Puiu D."/>
            <person name="Melake-Berhan A."/>
            <person name="Jones K.M."/>
            <person name="Redman J."/>
            <person name="Chen G."/>
            <person name="Cahoon E.B."/>
            <person name="Gedil M."/>
            <person name="Stanke M."/>
            <person name="Haas B.J."/>
            <person name="Wortman J.R."/>
            <person name="Fraser-Liggett C.M."/>
            <person name="Ravel J."/>
            <person name="Rabinowicz P.D."/>
        </authorList>
    </citation>
    <scope>NUCLEOTIDE SEQUENCE [LARGE SCALE GENOMIC DNA]</scope>
    <source>
        <strain evidence="3">cv. Hale</strain>
    </source>
</reference>
<sequence>MTHDEQQEYLLKLSFGPYASEPTKAAWISEERRVPLTPPEWASAAAALTGFDLRPALPRIKANTLVMSGRYDRLNSVQDGQECASLISDVEFVEMKRSGHFPNVEEPTLYITLLREFLAGCSKEVHVQDSQVQDPEEVGRGFSILGMLDTRAKTLAVIREVASHIEPGMTEDDAVQLTKSLLADAGMARTWHPVIVRFGANTARPLTEQPASRVVLAENDIFFIDIGPRYGAWEGDAGDTFVVGDHAEHARCARDVKALFHDVRALWINEGLTGAELYRHAAEAASKAGWLLDPVVAGHRLSDYPHAAIHAGPLARLERRPAAMRWVVECHIRDPQGRFGAFFEDMLLPDEYYA</sequence>
<evidence type="ECO:0000259" key="1">
    <source>
        <dbReference type="Pfam" id="PF00557"/>
    </source>
</evidence>
<dbReference type="AlphaFoldDB" id="B9TDE1"/>
<protein>
    <recommendedName>
        <fullName evidence="1">Peptidase M24 domain-containing protein</fullName>
    </recommendedName>
</protein>
<dbReference type="PANTHER" id="PTHR46112:SF3">
    <property type="entry name" value="AMINOPEPTIDASE YPDF"/>
    <property type="match status" value="1"/>
</dbReference>
<organism evidence="2 3">
    <name type="scientific">Ricinus communis</name>
    <name type="common">Castor bean</name>
    <dbReference type="NCBI Taxonomy" id="3988"/>
    <lineage>
        <taxon>Eukaryota</taxon>
        <taxon>Viridiplantae</taxon>
        <taxon>Streptophyta</taxon>
        <taxon>Embryophyta</taxon>
        <taxon>Tracheophyta</taxon>
        <taxon>Spermatophyta</taxon>
        <taxon>Magnoliopsida</taxon>
        <taxon>eudicotyledons</taxon>
        <taxon>Gunneridae</taxon>
        <taxon>Pentapetalae</taxon>
        <taxon>rosids</taxon>
        <taxon>fabids</taxon>
        <taxon>Malpighiales</taxon>
        <taxon>Euphorbiaceae</taxon>
        <taxon>Acalyphoideae</taxon>
        <taxon>Acalypheae</taxon>
        <taxon>Ricinus</taxon>
    </lineage>
</organism>
<dbReference type="EMBL" id="EQ978132">
    <property type="protein sequence ID" value="EEF26123.1"/>
    <property type="molecule type" value="Genomic_DNA"/>
</dbReference>
<dbReference type="InterPro" id="IPR029058">
    <property type="entry name" value="AB_hydrolase_fold"/>
</dbReference>
<dbReference type="InterPro" id="IPR000994">
    <property type="entry name" value="Pept_M24"/>
</dbReference>
<dbReference type="Pfam" id="PF00557">
    <property type="entry name" value="Peptidase_M24"/>
    <property type="match status" value="1"/>
</dbReference>
<dbReference type="InterPro" id="IPR050659">
    <property type="entry name" value="Peptidase_M24B"/>
</dbReference>
<feature type="domain" description="Peptidase M24" evidence="1">
    <location>
        <begin position="153"/>
        <end position="348"/>
    </location>
</feature>
<proteinExistence type="predicted"/>
<dbReference type="SUPFAM" id="SSF53474">
    <property type="entry name" value="alpha/beta-Hydrolases"/>
    <property type="match status" value="1"/>
</dbReference>
<dbReference type="InParanoid" id="B9TDE1"/>
<dbReference type="eggNOG" id="ENOG502QWQ6">
    <property type="taxonomic scope" value="Eukaryota"/>
</dbReference>
<dbReference type="Gene3D" id="3.90.230.10">
    <property type="entry name" value="Creatinase/methionine aminopeptidase superfamily"/>
    <property type="match status" value="1"/>
</dbReference>